<organism evidence="1 2">
    <name type="scientific">Diplodia intermedia</name>
    <dbReference type="NCBI Taxonomy" id="856260"/>
    <lineage>
        <taxon>Eukaryota</taxon>
        <taxon>Fungi</taxon>
        <taxon>Dikarya</taxon>
        <taxon>Ascomycota</taxon>
        <taxon>Pezizomycotina</taxon>
        <taxon>Dothideomycetes</taxon>
        <taxon>Dothideomycetes incertae sedis</taxon>
        <taxon>Botryosphaeriales</taxon>
        <taxon>Botryosphaeriaceae</taxon>
        <taxon>Diplodia</taxon>
    </lineage>
</organism>
<comment type="caution">
    <text evidence="1">The sequence shown here is derived from an EMBL/GenBank/DDBJ whole genome shotgun (WGS) entry which is preliminary data.</text>
</comment>
<keyword evidence="2" id="KW-1185">Reference proteome</keyword>
<dbReference type="EMBL" id="JAKEKT020000056">
    <property type="protein sequence ID" value="KAL1639973.1"/>
    <property type="molecule type" value="Genomic_DNA"/>
</dbReference>
<name>A0ABR3TKS3_9PEZI</name>
<protein>
    <submittedName>
        <fullName evidence="1">Uncharacterized protein</fullName>
    </submittedName>
</protein>
<evidence type="ECO:0000313" key="2">
    <source>
        <dbReference type="Proteomes" id="UP001521184"/>
    </source>
</evidence>
<gene>
    <name evidence="1" type="ORF">SLS58_007399</name>
</gene>
<accession>A0ABR3TKS3</accession>
<evidence type="ECO:0000313" key="1">
    <source>
        <dbReference type="EMBL" id="KAL1639973.1"/>
    </source>
</evidence>
<proteinExistence type="predicted"/>
<dbReference type="Proteomes" id="UP001521184">
    <property type="component" value="Unassembled WGS sequence"/>
</dbReference>
<sequence>MTFHGVVYNDSARVRAGFEEQFDGSTKNNRQSQKRVFDRGTMLQQKPKKFEVLLEDGILKQ</sequence>
<reference evidence="1 2" key="1">
    <citation type="journal article" date="2023" name="Plant Dis.">
        <title>First Report of Diplodia intermedia Causing Canker and Dieback Diseases on Apple Trees in Canada.</title>
        <authorList>
            <person name="Ellouze W."/>
            <person name="Ilyukhin E."/>
            <person name="Sulman M."/>
            <person name="Ali S."/>
        </authorList>
    </citation>
    <scope>NUCLEOTIDE SEQUENCE [LARGE SCALE GENOMIC DNA]</scope>
    <source>
        <strain evidence="1 2">M45-28</strain>
    </source>
</reference>